<comment type="caution">
    <text evidence="2">The sequence shown here is derived from an EMBL/GenBank/DDBJ whole genome shotgun (WGS) entry which is preliminary data.</text>
</comment>
<keyword evidence="1" id="KW-0812">Transmembrane</keyword>
<evidence type="ECO:0000313" key="3">
    <source>
        <dbReference type="Proteomes" id="UP000294743"/>
    </source>
</evidence>
<evidence type="ECO:0000313" key="2">
    <source>
        <dbReference type="EMBL" id="TDW25737.1"/>
    </source>
</evidence>
<name>A0A4R8ABB5_9FIRM</name>
<reference evidence="2 3" key="1">
    <citation type="submission" date="2019-03" db="EMBL/GenBank/DDBJ databases">
        <title>Genomic Encyclopedia of Type Strains, Phase IV (KMG-IV): sequencing the most valuable type-strain genomes for metagenomic binning, comparative biology and taxonomic classification.</title>
        <authorList>
            <person name="Goeker M."/>
        </authorList>
    </citation>
    <scope>NUCLEOTIDE SEQUENCE [LARGE SCALE GENOMIC DNA]</scope>
    <source>
        <strain evidence="2 3">DSM 28867</strain>
    </source>
</reference>
<gene>
    <name evidence="2" type="ORF">EDD63_10324</name>
</gene>
<keyword evidence="1" id="KW-0472">Membrane</keyword>
<keyword evidence="3" id="KW-1185">Reference proteome</keyword>
<protein>
    <submittedName>
        <fullName evidence="2">Uncharacterized protein</fullName>
    </submittedName>
</protein>
<dbReference type="RefSeq" id="WP_134167777.1">
    <property type="nucleotide sequence ID" value="NZ_SODD01000003.1"/>
</dbReference>
<dbReference type="Proteomes" id="UP000294743">
    <property type="component" value="Unassembled WGS sequence"/>
</dbReference>
<dbReference type="AlphaFoldDB" id="A0A4R8ABB5"/>
<proteinExistence type="predicted"/>
<organism evidence="2 3">
    <name type="scientific">Breznakia blatticola</name>
    <dbReference type="NCBI Taxonomy" id="1754012"/>
    <lineage>
        <taxon>Bacteria</taxon>
        <taxon>Bacillati</taxon>
        <taxon>Bacillota</taxon>
        <taxon>Erysipelotrichia</taxon>
        <taxon>Erysipelotrichales</taxon>
        <taxon>Erysipelotrichaceae</taxon>
        <taxon>Breznakia</taxon>
    </lineage>
</organism>
<keyword evidence="1" id="KW-1133">Transmembrane helix</keyword>
<sequence>MNKNTKMILFGVALLVLDIILRVALKSDVQSDKIALGSITLVIDVVAIVLIVKGILANRKNKQ</sequence>
<accession>A0A4R8ABB5</accession>
<dbReference type="EMBL" id="SODD01000003">
    <property type="protein sequence ID" value="TDW25737.1"/>
    <property type="molecule type" value="Genomic_DNA"/>
</dbReference>
<evidence type="ECO:0000256" key="1">
    <source>
        <dbReference type="SAM" id="Phobius"/>
    </source>
</evidence>
<feature type="transmembrane region" description="Helical" evidence="1">
    <location>
        <begin position="36"/>
        <end position="56"/>
    </location>
</feature>